<name>A0A820L3C6_9BILA</name>
<evidence type="ECO:0000313" key="1">
    <source>
        <dbReference type="EMBL" id="CAF4354549.1"/>
    </source>
</evidence>
<feature type="non-terminal residue" evidence="1">
    <location>
        <position position="77"/>
    </location>
</feature>
<organism evidence="1 2">
    <name type="scientific">Rotaria sordida</name>
    <dbReference type="NCBI Taxonomy" id="392033"/>
    <lineage>
        <taxon>Eukaryota</taxon>
        <taxon>Metazoa</taxon>
        <taxon>Spiralia</taxon>
        <taxon>Gnathifera</taxon>
        <taxon>Rotifera</taxon>
        <taxon>Eurotatoria</taxon>
        <taxon>Bdelloidea</taxon>
        <taxon>Philodinida</taxon>
        <taxon>Philodinidae</taxon>
        <taxon>Rotaria</taxon>
    </lineage>
</organism>
<gene>
    <name evidence="1" type="ORF">FNK824_LOCUS42459</name>
</gene>
<dbReference type="AlphaFoldDB" id="A0A820L3C6"/>
<accession>A0A820L3C6</accession>
<proteinExistence type="predicted"/>
<dbReference type="Proteomes" id="UP000663874">
    <property type="component" value="Unassembled WGS sequence"/>
</dbReference>
<protein>
    <submittedName>
        <fullName evidence="1">Uncharacterized protein</fullName>
    </submittedName>
</protein>
<evidence type="ECO:0000313" key="2">
    <source>
        <dbReference type="Proteomes" id="UP000663874"/>
    </source>
</evidence>
<reference evidence="1" key="1">
    <citation type="submission" date="2021-02" db="EMBL/GenBank/DDBJ databases">
        <authorList>
            <person name="Nowell W R."/>
        </authorList>
    </citation>
    <scope>NUCLEOTIDE SEQUENCE</scope>
</reference>
<dbReference type="EMBL" id="CAJOBE010050122">
    <property type="protein sequence ID" value="CAF4354549.1"/>
    <property type="molecule type" value="Genomic_DNA"/>
</dbReference>
<sequence length="77" mass="8646">MLLDVQKQALPRGWLVNNEGTPARCSPSIPTTFYCGRKVMPDDGTSDRYCGPTNGPQCTACQTLNQQRCGRYKHIWI</sequence>
<comment type="caution">
    <text evidence="1">The sequence shown here is derived from an EMBL/GenBank/DDBJ whole genome shotgun (WGS) entry which is preliminary data.</text>
</comment>